<dbReference type="PROSITE" id="PS50105">
    <property type="entry name" value="SAM_DOMAIN"/>
    <property type="match status" value="1"/>
</dbReference>
<feature type="region of interest" description="Disordered" evidence="1">
    <location>
        <begin position="255"/>
        <end position="276"/>
    </location>
</feature>
<feature type="compositionally biased region" description="Basic and acidic residues" evidence="1">
    <location>
        <begin position="255"/>
        <end position="264"/>
    </location>
</feature>
<dbReference type="InterPro" id="IPR040772">
    <property type="entry name" value="C19orf47_SAM"/>
</dbReference>
<proteinExistence type="predicted"/>
<feature type="compositionally biased region" description="Basic and acidic residues" evidence="1">
    <location>
        <begin position="183"/>
        <end position="204"/>
    </location>
</feature>
<comment type="caution">
    <text evidence="3">The sequence shown here is derived from an EMBL/GenBank/DDBJ whole genome shotgun (WGS) entry which is preliminary data.</text>
</comment>
<feature type="region of interest" description="Disordered" evidence="1">
    <location>
        <begin position="489"/>
        <end position="523"/>
    </location>
</feature>
<keyword evidence="4" id="KW-1185">Reference proteome</keyword>
<dbReference type="PANTHER" id="PTHR21359:SF1">
    <property type="entry name" value="DUF5577 DOMAIN-CONTAINING PROTEIN"/>
    <property type="match status" value="1"/>
</dbReference>
<feature type="region of interest" description="Disordered" evidence="1">
    <location>
        <begin position="84"/>
        <end position="216"/>
    </location>
</feature>
<feature type="compositionally biased region" description="Low complexity" evidence="1">
    <location>
        <begin position="111"/>
        <end position="150"/>
    </location>
</feature>
<dbReference type="EMBL" id="JAHWGI010000134">
    <property type="protein sequence ID" value="KAK3909934.1"/>
    <property type="molecule type" value="Genomic_DNA"/>
</dbReference>
<dbReference type="Pfam" id="PF18017">
    <property type="entry name" value="SAM_4"/>
    <property type="match status" value="1"/>
</dbReference>
<dbReference type="InterPro" id="IPR013761">
    <property type="entry name" value="SAM/pointed_sf"/>
</dbReference>
<dbReference type="SUPFAM" id="SSF47769">
    <property type="entry name" value="SAM/Pointed domain"/>
    <property type="match status" value="1"/>
</dbReference>
<feature type="compositionally biased region" description="Polar residues" evidence="1">
    <location>
        <begin position="490"/>
        <end position="500"/>
    </location>
</feature>
<dbReference type="InterPro" id="IPR001660">
    <property type="entry name" value="SAM"/>
</dbReference>
<dbReference type="InterPro" id="IPR039161">
    <property type="entry name" value="C19orf47-like"/>
</dbReference>
<reference evidence="3" key="1">
    <citation type="submission" date="2021-07" db="EMBL/GenBank/DDBJ databases">
        <authorList>
            <person name="Catto M.A."/>
            <person name="Jacobson A."/>
            <person name="Kennedy G."/>
            <person name="Labadie P."/>
            <person name="Hunt B.G."/>
            <person name="Srinivasan R."/>
        </authorList>
    </citation>
    <scope>NUCLEOTIDE SEQUENCE</scope>
    <source>
        <strain evidence="3">PL_HMW_Pooled</strain>
        <tissue evidence="3">Head</tissue>
    </source>
</reference>
<dbReference type="AlphaFoldDB" id="A0AAE1L8Q6"/>
<feature type="compositionally biased region" description="Polar residues" evidence="1">
    <location>
        <begin position="84"/>
        <end position="104"/>
    </location>
</feature>
<organism evidence="3 4">
    <name type="scientific">Frankliniella fusca</name>
    <dbReference type="NCBI Taxonomy" id="407009"/>
    <lineage>
        <taxon>Eukaryota</taxon>
        <taxon>Metazoa</taxon>
        <taxon>Ecdysozoa</taxon>
        <taxon>Arthropoda</taxon>
        <taxon>Hexapoda</taxon>
        <taxon>Insecta</taxon>
        <taxon>Pterygota</taxon>
        <taxon>Neoptera</taxon>
        <taxon>Paraneoptera</taxon>
        <taxon>Thysanoptera</taxon>
        <taxon>Terebrantia</taxon>
        <taxon>Thripoidea</taxon>
        <taxon>Thripidae</taxon>
        <taxon>Frankliniella</taxon>
    </lineage>
</organism>
<protein>
    <recommendedName>
        <fullName evidence="2">SAM domain-containing protein</fullName>
    </recommendedName>
</protein>
<feature type="compositionally biased region" description="Low complexity" evidence="1">
    <location>
        <begin position="163"/>
        <end position="180"/>
    </location>
</feature>
<dbReference type="PANTHER" id="PTHR21359">
    <property type="entry name" value="DUF5577 DOMAIN-CONTAINING PROTEIN"/>
    <property type="match status" value="1"/>
</dbReference>
<evidence type="ECO:0000313" key="4">
    <source>
        <dbReference type="Proteomes" id="UP001219518"/>
    </source>
</evidence>
<evidence type="ECO:0000313" key="3">
    <source>
        <dbReference type="EMBL" id="KAK3909934.1"/>
    </source>
</evidence>
<dbReference type="Proteomes" id="UP001219518">
    <property type="component" value="Unassembled WGS sequence"/>
</dbReference>
<name>A0AAE1L8Q6_9NEOP</name>
<dbReference type="CDD" id="cd09531">
    <property type="entry name" value="SAM_CS047"/>
    <property type="match status" value="1"/>
</dbReference>
<accession>A0AAE1L8Q6</accession>
<gene>
    <name evidence="3" type="ORF">KUF71_019943</name>
</gene>
<feature type="domain" description="SAM" evidence="2">
    <location>
        <begin position="1"/>
        <end position="72"/>
    </location>
</feature>
<sequence length="523" mass="55536">MAAVSMEKWVKFFTRAGIPQRAAATYALTFADNRIQLDMLLDLNKEYLRDMGITLMGDVIAILRHARQVHEELTHERLLLSAKGPSSSIKPMSNNVKESTSSGGTMKPLKSTKPVKAPTTTTSSSSFNSSSSSSQSSSTPSPPKKVSLSSRISDPTPRPAAPGRPSSSSSTLPRSLGPPSDKSLPKKSESQPESLKRRSGELSKPKSGGEILDLGEIEVPIKKVRRVLPEHEGGYKIKMPTGSTPRSQQILAKQKESASKKTVFDRLGGSSSPVTEPLTAAVSTVSSTTSDPTFTVTGLETGKKLKNSSVFSRLGDKQVSSTSTHPGFEETKLHPGILKNSLSQPVQRATAVARTSSMVADSLSSASHCDVQSRIGTSKEVTTIKRSAAVVSIPKQDYGIKRSATVVTIPRKPEVKRLATVVPGSKPVKLVKTEGILAGFSGELSRPVKSRLGVDDLSGPPQTLRLKPLPRVLGVGAATAVTQRVGLSKLNGSNPSSSIKRVTFSGPPGKVSSRSDVFSRLGR</sequence>
<dbReference type="Gene3D" id="1.10.150.50">
    <property type="entry name" value="Transcription Factor, Ets-1"/>
    <property type="match status" value="1"/>
</dbReference>
<reference evidence="3" key="2">
    <citation type="journal article" date="2023" name="BMC Genomics">
        <title>Pest status, molecular evolution, and epigenetic factors derived from the genome assembly of Frankliniella fusca, a thysanopteran phytovirus vector.</title>
        <authorList>
            <person name="Catto M.A."/>
            <person name="Labadie P.E."/>
            <person name="Jacobson A.L."/>
            <person name="Kennedy G.G."/>
            <person name="Srinivasan R."/>
            <person name="Hunt B.G."/>
        </authorList>
    </citation>
    <scope>NUCLEOTIDE SEQUENCE</scope>
    <source>
        <strain evidence="3">PL_HMW_Pooled</strain>
    </source>
</reference>
<evidence type="ECO:0000256" key="1">
    <source>
        <dbReference type="SAM" id="MobiDB-lite"/>
    </source>
</evidence>
<dbReference type="GO" id="GO:0005634">
    <property type="term" value="C:nucleus"/>
    <property type="evidence" value="ECO:0007669"/>
    <property type="project" value="TreeGrafter"/>
</dbReference>
<evidence type="ECO:0000259" key="2">
    <source>
        <dbReference type="PROSITE" id="PS50105"/>
    </source>
</evidence>